<dbReference type="OrthoDB" id="2680713at2"/>
<evidence type="ECO:0000313" key="4">
    <source>
        <dbReference type="Proteomes" id="UP000275076"/>
    </source>
</evidence>
<feature type="compositionally biased region" description="Polar residues" evidence="1">
    <location>
        <begin position="35"/>
        <end position="54"/>
    </location>
</feature>
<evidence type="ECO:0000256" key="1">
    <source>
        <dbReference type="SAM" id="MobiDB-lite"/>
    </source>
</evidence>
<gene>
    <name evidence="3" type="ORF">D7Z54_03340</name>
</gene>
<dbReference type="InterPro" id="IPR011428">
    <property type="entry name" value="Spore_coat_X/V"/>
</dbReference>
<reference evidence="3 4" key="1">
    <citation type="submission" date="2018-10" db="EMBL/GenBank/DDBJ databases">
        <title>Draft genome sequence of Bacillus salarius IM0101, isolated from a hypersaline soil in Inner Mongolia, China.</title>
        <authorList>
            <person name="Yamprayoonswat W."/>
            <person name="Boonvisut S."/>
            <person name="Jumpathong W."/>
            <person name="Sittihan S."/>
            <person name="Ruangsuj P."/>
            <person name="Wanthongcharoen S."/>
            <person name="Thongpramul N."/>
            <person name="Pimmason S."/>
            <person name="Yu B."/>
            <person name="Yasawong M."/>
        </authorList>
    </citation>
    <scope>NUCLEOTIDE SEQUENCE [LARGE SCALE GENOMIC DNA]</scope>
    <source>
        <strain evidence="3 4">IM0101</strain>
    </source>
</reference>
<dbReference type="GO" id="GO:0030435">
    <property type="term" value="P:sporulation resulting in formation of a cellular spore"/>
    <property type="evidence" value="ECO:0007669"/>
    <property type="project" value="InterPro"/>
</dbReference>
<keyword evidence="3" id="KW-0946">Virion</keyword>
<name>A0A428N905_9BACI</name>
<protein>
    <submittedName>
        <fullName evidence="3">Spore coat protein</fullName>
    </submittedName>
</protein>
<evidence type="ECO:0000259" key="2">
    <source>
        <dbReference type="Pfam" id="PF07552"/>
    </source>
</evidence>
<dbReference type="RefSeq" id="WP_125554439.1">
    <property type="nucleotide sequence ID" value="NZ_RBVX01000002.1"/>
</dbReference>
<dbReference type="Pfam" id="PF07552">
    <property type="entry name" value="Coat_X"/>
    <property type="match status" value="2"/>
</dbReference>
<sequence>MGRNNRDCDRDRNRSNNRNRNRNKNRRWNALDPSSDMSCGGNNNNSTQNADQTNKTVQISEDYIEIIDCCDVSISNTDIKGALSVQAGIQAAILILITVSIGGDSDSAERFTQDLMQSAKIKQHTHQRTYLENSRGVTIDINDTQLALNIQILLQLLLAVAVVIDIL</sequence>
<feature type="compositionally biased region" description="Basic residues" evidence="1">
    <location>
        <begin position="15"/>
        <end position="27"/>
    </location>
</feature>
<dbReference type="GO" id="GO:0031160">
    <property type="term" value="C:spore wall"/>
    <property type="evidence" value="ECO:0007669"/>
    <property type="project" value="InterPro"/>
</dbReference>
<keyword evidence="3" id="KW-0167">Capsid protein</keyword>
<feature type="compositionally biased region" description="Basic and acidic residues" evidence="1">
    <location>
        <begin position="1"/>
        <end position="14"/>
    </location>
</feature>
<proteinExistence type="predicted"/>
<feature type="region of interest" description="Disordered" evidence="1">
    <location>
        <begin position="1"/>
        <end position="54"/>
    </location>
</feature>
<evidence type="ECO:0000313" key="3">
    <source>
        <dbReference type="EMBL" id="RSL34882.1"/>
    </source>
</evidence>
<feature type="domain" description="Spore coat protein X/V" evidence="2">
    <location>
        <begin position="46"/>
        <end position="101"/>
    </location>
</feature>
<accession>A0A428N905</accession>
<keyword evidence="4" id="KW-1185">Reference proteome</keyword>
<comment type="caution">
    <text evidence="3">The sequence shown here is derived from an EMBL/GenBank/DDBJ whole genome shotgun (WGS) entry which is preliminary data.</text>
</comment>
<dbReference type="Proteomes" id="UP000275076">
    <property type="component" value="Unassembled WGS sequence"/>
</dbReference>
<organism evidence="3 4">
    <name type="scientific">Salibacterium salarium</name>
    <dbReference type="NCBI Taxonomy" id="284579"/>
    <lineage>
        <taxon>Bacteria</taxon>
        <taxon>Bacillati</taxon>
        <taxon>Bacillota</taxon>
        <taxon>Bacilli</taxon>
        <taxon>Bacillales</taxon>
        <taxon>Bacillaceae</taxon>
    </lineage>
</organism>
<dbReference type="EMBL" id="RBVX01000002">
    <property type="protein sequence ID" value="RSL34882.1"/>
    <property type="molecule type" value="Genomic_DNA"/>
</dbReference>
<feature type="domain" description="Spore coat protein X/V" evidence="2">
    <location>
        <begin position="109"/>
        <end position="166"/>
    </location>
</feature>
<dbReference type="AlphaFoldDB" id="A0A428N905"/>